<dbReference type="AlphaFoldDB" id="A0A1W1CR50"/>
<dbReference type="EMBL" id="FPHN01000245">
    <property type="protein sequence ID" value="SFV68286.1"/>
    <property type="molecule type" value="Genomic_DNA"/>
</dbReference>
<organism evidence="1">
    <name type="scientific">hydrothermal vent metagenome</name>
    <dbReference type="NCBI Taxonomy" id="652676"/>
    <lineage>
        <taxon>unclassified sequences</taxon>
        <taxon>metagenomes</taxon>
        <taxon>ecological metagenomes</taxon>
    </lineage>
</organism>
<name>A0A1W1CR50_9ZZZZ</name>
<gene>
    <name evidence="1" type="ORF">MNB_SV-14-521</name>
</gene>
<sequence length="88" mass="10213">MLKNILLIPIFLLTFSIADSGNQSINANRNENVILKLKLEIYKLREKNTQLQKHIDSLSPNLKEEQRRANAIAQLKRDLRMSRASKIK</sequence>
<reference evidence="1" key="1">
    <citation type="submission" date="2016-10" db="EMBL/GenBank/DDBJ databases">
        <authorList>
            <person name="de Groot N.N."/>
        </authorList>
    </citation>
    <scope>NUCLEOTIDE SEQUENCE</scope>
</reference>
<evidence type="ECO:0000313" key="1">
    <source>
        <dbReference type="EMBL" id="SFV68286.1"/>
    </source>
</evidence>
<proteinExistence type="predicted"/>
<accession>A0A1W1CR50</accession>
<protein>
    <submittedName>
        <fullName evidence="1">Uncharacterized protein</fullName>
    </submittedName>
</protein>